<protein>
    <submittedName>
        <fullName evidence="1">Uncharacterized protein</fullName>
    </submittedName>
</protein>
<evidence type="ECO:0000313" key="2">
    <source>
        <dbReference type="Proteomes" id="UP001148662"/>
    </source>
</evidence>
<evidence type="ECO:0000313" key="1">
    <source>
        <dbReference type="EMBL" id="KAJ3551935.1"/>
    </source>
</evidence>
<accession>A0ACC1T3C4</accession>
<comment type="caution">
    <text evidence="1">The sequence shown here is derived from an EMBL/GenBank/DDBJ whole genome shotgun (WGS) entry which is preliminary data.</text>
</comment>
<gene>
    <name evidence="1" type="ORF">NM688_g4422</name>
</gene>
<name>A0ACC1T3C4_9APHY</name>
<sequence>MGVLQLPGLVHMIFALLSDLRFSSWHALYAHVVRLLEAWIVCQCMSGTGVSLEGHHFHVAEMTKRCVGKQGPKRSTGKSEKTRGINVLRQDGLQKMSCAPEVNSCGIFGVPMPWVSERTAGDGDSRAEVDAAGHGPGGEMVRKRMARLDRARKRAVGKASPTKTARQVAATGASRGQTGIVRILVEISKEAACTADNAQIWQDLGRNSERDCHIRAGFVLPGRAAGPRNDLKLIVSVRPGQINCDHFPLLPSLAPLHRSRLSSPSHLPPKPPPSAVMSISIDDLVASLSSNHIGQEATDLAALQAQLQTMFYANMPPTRRSAHANTPTSRTPTTTSFCWDRPDLDRRRSNSVASMSSRKDGDDRDCEQHLDVMDEDERMVEDMLFPATTVTPNANATSIPLSATRVP</sequence>
<dbReference type="EMBL" id="JANHOG010000729">
    <property type="protein sequence ID" value="KAJ3551935.1"/>
    <property type="molecule type" value="Genomic_DNA"/>
</dbReference>
<organism evidence="1 2">
    <name type="scientific">Phlebia brevispora</name>
    <dbReference type="NCBI Taxonomy" id="194682"/>
    <lineage>
        <taxon>Eukaryota</taxon>
        <taxon>Fungi</taxon>
        <taxon>Dikarya</taxon>
        <taxon>Basidiomycota</taxon>
        <taxon>Agaricomycotina</taxon>
        <taxon>Agaricomycetes</taxon>
        <taxon>Polyporales</taxon>
        <taxon>Meruliaceae</taxon>
        <taxon>Phlebia</taxon>
    </lineage>
</organism>
<dbReference type="Proteomes" id="UP001148662">
    <property type="component" value="Unassembled WGS sequence"/>
</dbReference>
<proteinExistence type="predicted"/>
<reference evidence="1" key="1">
    <citation type="submission" date="2022-07" db="EMBL/GenBank/DDBJ databases">
        <title>Genome Sequence of Phlebia brevispora.</title>
        <authorList>
            <person name="Buettner E."/>
        </authorList>
    </citation>
    <scope>NUCLEOTIDE SEQUENCE</scope>
    <source>
        <strain evidence="1">MPL23</strain>
    </source>
</reference>
<keyword evidence="2" id="KW-1185">Reference proteome</keyword>